<evidence type="ECO:0000256" key="9">
    <source>
        <dbReference type="ARBA" id="ARBA00023180"/>
    </source>
</evidence>
<proteinExistence type="inferred from homology"/>
<evidence type="ECO:0000256" key="8">
    <source>
        <dbReference type="ARBA" id="ARBA00023136"/>
    </source>
</evidence>
<dbReference type="PANTHER" id="PTHR14647">
    <property type="entry name" value="GALACTOSE-3-O-SULFOTRANSFERASE"/>
    <property type="match status" value="1"/>
</dbReference>
<keyword evidence="7" id="KW-0333">Golgi apparatus</keyword>
<evidence type="ECO:0000256" key="6">
    <source>
        <dbReference type="ARBA" id="ARBA00022989"/>
    </source>
</evidence>
<dbReference type="EMBL" id="CP031037">
    <property type="protein sequence ID" value="QDZ20554.1"/>
    <property type="molecule type" value="Genomic_DNA"/>
</dbReference>
<evidence type="ECO:0000256" key="4">
    <source>
        <dbReference type="ARBA" id="ARBA00022692"/>
    </source>
</evidence>
<dbReference type="Gene3D" id="3.40.50.300">
    <property type="entry name" value="P-loop containing nucleotide triphosphate hydrolases"/>
    <property type="match status" value="1"/>
</dbReference>
<dbReference type="InterPro" id="IPR009729">
    <property type="entry name" value="Gal-3-0_sulfotransfrase"/>
</dbReference>
<dbReference type="PANTHER" id="PTHR14647:SF87">
    <property type="entry name" value="PUTATIVE-RELATED"/>
    <property type="match status" value="1"/>
</dbReference>
<keyword evidence="9" id="KW-0325">Glycoprotein</keyword>
<keyword evidence="11" id="KW-1185">Reference proteome</keyword>
<accession>A0A5B8MKF6</accession>
<comment type="similarity">
    <text evidence="2">Belongs to the galactose-3-O-sulfotransferase family.</text>
</comment>
<dbReference type="OrthoDB" id="46480at2759"/>
<evidence type="ECO:0000256" key="5">
    <source>
        <dbReference type="ARBA" id="ARBA00022968"/>
    </source>
</evidence>
<dbReference type="AlphaFoldDB" id="A0A5B8MKF6"/>
<keyword evidence="3" id="KW-0808">Transferase</keyword>
<evidence type="ECO:0000256" key="1">
    <source>
        <dbReference type="ARBA" id="ARBA00004323"/>
    </source>
</evidence>
<evidence type="ECO:0000313" key="10">
    <source>
        <dbReference type="EMBL" id="QDZ20554.1"/>
    </source>
</evidence>
<comment type="subcellular location">
    <subcellularLocation>
        <location evidence="1">Golgi apparatus membrane</location>
        <topology evidence="1">Single-pass type II membrane protein</topology>
    </subcellularLocation>
</comment>
<dbReference type="InterPro" id="IPR027417">
    <property type="entry name" value="P-loop_NTPase"/>
</dbReference>
<keyword evidence="6" id="KW-1133">Transmembrane helix</keyword>
<evidence type="ECO:0000313" key="11">
    <source>
        <dbReference type="Proteomes" id="UP000316726"/>
    </source>
</evidence>
<keyword evidence="8" id="KW-0472">Membrane</keyword>
<keyword evidence="5" id="KW-0735">Signal-anchor</keyword>
<evidence type="ECO:0000256" key="7">
    <source>
        <dbReference type="ARBA" id="ARBA00023034"/>
    </source>
</evidence>
<sequence>MAMAMTRRWRVRGRRRGRDAVVGLVVLLAVTGLVVFQVSFVSVEEGRVEDKEGRGAGSWEQARTLQHAQASTAAGLAVTYRRSSKGWCTRRSMYPPDGSPAAIPRGLLYVKVPKSASSTLASIVHRIAIENECEDFRNEHTNEAQKYARRDKARSFLLGSVRDPANRAVSRVFWVGVTQKGLDPTDENVLDWLSHTTDHQYGAVSKGQGGFQTRYLDLREPGAKDWVYFTWEHKTRVRNPVALTGRVKAILRDYDFMVVVERMDESVVMLGLLLGIDVGDLLTVSSKVHDRYHYFPWLGKCLRIAPSFVSRKVGLYLNSSSWYAQNYGDYLLHEAASLSLDKSIEAWGRPKFDEALARYRKLKERVEEECLEKTVFQCTSEGVAQPEKAESNCYDRDRGCGYPCIDRTVLESARTWD</sequence>
<evidence type="ECO:0000256" key="3">
    <source>
        <dbReference type="ARBA" id="ARBA00022679"/>
    </source>
</evidence>
<dbReference type="Proteomes" id="UP000316726">
    <property type="component" value="Chromosome 4"/>
</dbReference>
<dbReference type="GO" id="GO:0000139">
    <property type="term" value="C:Golgi membrane"/>
    <property type="evidence" value="ECO:0007669"/>
    <property type="project" value="UniProtKB-SubCell"/>
</dbReference>
<name>A0A5B8MKF6_9CHLO</name>
<evidence type="ECO:0000256" key="2">
    <source>
        <dbReference type="ARBA" id="ARBA00008124"/>
    </source>
</evidence>
<reference evidence="10 11" key="1">
    <citation type="submission" date="2018-07" db="EMBL/GenBank/DDBJ databases">
        <title>The complete nuclear genome of the prasinophyte Chloropicon primus (CCMP1205).</title>
        <authorList>
            <person name="Pombert J.-F."/>
            <person name="Otis C."/>
            <person name="Turmel M."/>
            <person name="Lemieux C."/>
        </authorList>
    </citation>
    <scope>NUCLEOTIDE SEQUENCE [LARGE SCALE GENOMIC DNA]</scope>
    <source>
        <strain evidence="10 11">CCMP1205</strain>
    </source>
</reference>
<organism evidence="10 11">
    <name type="scientific">Chloropicon primus</name>
    <dbReference type="NCBI Taxonomy" id="1764295"/>
    <lineage>
        <taxon>Eukaryota</taxon>
        <taxon>Viridiplantae</taxon>
        <taxon>Chlorophyta</taxon>
        <taxon>Chloropicophyceae</taxon>
        <taxon>Chloropicales</taxon>
        <taxon>Chloropicaceae</taxon>
        <taxon>Chloropicon</taxon>
    </lineage>
</organism>
<protein>
    <submittedName>
        <fullName evidence="10">Uncharacterized protein</fullName>
    </submittedName>
</protein>
<gene>
    <name evidence="10" type="ORF">A3770_04p30720</name>
</gene>
<keyword evidence="4" id="KW-0812">Transmembrane</keyword>
<dbReference type="GO" id="GO:0009247">
    <property type="term" value="P:glycolipid biosynthetic process"/>
    <property type="evidence" value="ECO:0007669"/>
    <property type="project" value="InterPro"/>
</dbReference>
<dbReference type="GO" id="GO:0001733">
    <property type="term" value="F:galactosylceramide sulfotransferase activity"/>
    <property type="evidence" value="ECO:0007669"/>
    <property type="project" value="InterPro"/>
</dbReference>